<proteinExistence type="predicted"/>
<comment type="caution">
    <text evidence="1">The sequence shown here is derived from an EMBL/GenBank/DDBJ whole genome shotgun (WGS) entry which is preliminary data.</text>
</comment>
<dbReference type="EMBL" id="BAABGA010000030">
    <property type="protein sequence ID" value="GAA4453159.1"/>
    <property type="molecule type" value="Genomic_DNA"/>
</dbReference>
<sequence length="59" mass="6286">MIVPHEAQLLGQWIASVPHPHDPTGFQRTDGVAVNCLPNQTGLNGFVPGSHGLQETIDS</sequence>
<dbReference type="Proteomes" id="UP001500840">
    <property type="component" value="Unassembled WGS sequence"/>
</dbReference>
<name>A0ABP8MPA5_9BACT</name>
<protein>
    <submittedName>
        <fullName evidence="1">Uncharacterized protein</fullName>
    </submittedName>
</protein>
<accession>A0ABP8MPA5</accession>
<evidence type="ECO:0000313" key="1">
    <source>
        <dbReference type="EMBL" id="GAA4453159.1"/>
    </source>
</evidence>
<keyword evidence="2" id="KW-1185">Reference proteome</keyword>
<organism evidence="1 2">
    <name type="scientific">Novipirellula rosea</name>
    <dbReference type="NCBI Taxonomy" id="1031540"/>
    <lineage>
        <taxon>Bacteria</taxon>
        <taxon>Pseudomonadati</taxon>
        <taxon>Planctomycetota</taxon>
        <taxon>Planctomycetia</taxon>
        <taxon>Pirellulales</taxon>
        <taxon>Pirellulaceae</taxon>
        <taxon>Novipirellula</taxon>
    </lineage>
</organism>
<gene>
    <name evidence="1" type="ORF">GCM10023156_23680</name>
</gene>
<evidence type="ECO:0000313" key="2">
    <source>
        <dbReference type="Proteomes" id="UP001500840"/>
    </source>
</evidence>
<reference evidence="2" key="1">
    <citation type="journal article" date="2019" name="Int. J. Syst. Evol. Microbiol.">
        <title>The Global Catalogue of Microorganisms (GCM) 10K type strain sequencing project: providing services to taxonomists for standard genome sequencing and annotation.</title>
        <authorList>
            <consortium name="The Broad Institute Genomics Platform"/>
            <consortium name="The Broad Institute Genome Sequencing Center for Infectious Disease"/>
            <person name="Wu L."/>
            <person name="Ma J."/>
        </authorList>
    </citation>
    <scope>NUCLEOTIDE SEQUENCE [LARGE SCALE GENOMIC DNA]</scope>
    <source>
        <strain evidence="2">JCM 17759</strain>
    </source>
</reference>